<feature type="domain" description="Xaa-Pro dipeptidyl-peptidase C-terminal" evidence="2">
    <location>
        <begin position="315"/>
        <end position="611"/>
    </location>
</feature>
<dbReference type="Proteomes" id="UP000533476">
    <property type="component" value="Unassembled WGS sequence"/>
</dbReference>
<keyword evidence="1 3" id="KW-0378">Hydrolase</keyword>
<gene>
    <name evidence="3" type="ORF">HIJ39_04995</name>
</gene>
<accession>A0A7Y0L1S0</accession>
<proteinExistence type="predicted"/>
<dbReference type="SUPFAM" id="SSF53474">
    <property type="entry name" value="alpha/beta-Hydrolases"/>
    <property type="match status" value="1"/>
</dbReference>
<evidence type="ECO:0000313" key="3">
    <source>
        <dbReference type="EMBL" id="NMP21711.1"/>
    </source>
</evidence>
<sequence length="618" mass="69380">MSTRFPVVVVEGVAIPMRGGALLRADIYLPNRRGPDDKGHPVPALLLRTPYDRKDRDRVALARALSQTGYAVVVQDCRGRFGSDGKFSFALTEAEDGYDTVEWIAQQAWCDGQVGTFGYSYSGSLQSALATLNPPHLRAMWVHEGWSDAHSESVRQGGAFELRWMAWMLYAAATDSNLPDTVRERLTQFDVREILRTGRVPKRGQGPLALAPTHDQRFWELFTAGIHSAVWERRELNIRRYWVEHADVPTLYSGGWYDSYTRATIRNFLGLSALKRNPQYLWMGPWTHGWREVETDTAPISFGGEAYTPLLPLLRQWFDYWLKGQGSLPWTAPVRYFLMGGAGGDVDSDGRLRHGGRFLEATTWPPPESQPKRWHLSSDGMLLDRPSLRPPGTATFRFDPTNPVPTVGGNLSSLSYIDPMPGIANPPPTFDRLRPVVPAGPHDQTTSPDIFHARPPFGPLYVRPDVLVFTTPPLTRPLILAGPLMVVLYVASSALDTDWTAKIIDWYPPTPVHPWGYALNLTDGIQRLRFRQGYDHEQPYQPHTVTKVEIDLYPVANLFQPGHRLRLDVSSSNFPRFDINPNTGLPLGSLLGMVAARNSVMMTDEHPSHVVGWGFEPD</sequence>
<dbReference type="Pfam" id="PF08530">
    <property type="entry name" value="PepX_C"/>
    <property type="match status" value="1"/>
</dbReference>
<dbReference type="InterPro" id="IPR029058">
    <property type="entry name" value="AB_hydrolase_fold"/>
</dbReference>
<evidence type="ECO:0000313" key="4">
    <source>
        <dbReference type="Proteomes" id="UP000533476"/>
    </source>
</evidence>
<dbReference type="InterPro" id="IPR008979">
    <property type="entry name" value="Galactose-bd-like_sf"/>
</dbReference>
<dbReference type="SMART" id="SM00939">
    <property type="entry name" value="PepX_C"/>
    <property type="match status" value="1"/>
</dbReference>
<dbReference type="InterPro" id="IPR050585">
    <property type="entry name" value="Xaa-Pro_dipeptidyl-ppase/CocE"/>
</dbReference>
<comment type="caution">
    <text evidence="3">The sequence shown here is derived from an EMBL/GenBank/DDBJ whole genome shotgun (WGS) entry which is preliminary data.</text>
</comment>
<reference evidence="3 4" key="1">
    <citation type="submission" date="2020-04" db="EMBL/GenBank/DDBJ databases">
        <authorList>
            <person name="Zhang R."/>
            <person name="Schippers A."/>
        </authorList>
    </citation>
    <scope>NUCLEOTIDE SEQUENCE [LARGE SCALE GENOMIC DNA]</scope>
    <source>
        <strain evidence="3 4">DSM 109850</strain>
    </source>
</reference>
<dbReference type="PANTHER" id="PTHR43056:SF10">
    <property type="entry name" value="COCE_NOND FAMILY, PUTATIVE (AFU_ORTHOLOGUE AFUA_7G00600)-RELATED"/>
    <property type="match status" value="1"/>
</dbReference>
<dbReference type="InterPro" id="IPR000383">
    <property type="entry name" value="Xaa-Pro-like_dom"/>
</dbReference>
<dbReference type="RefSeq" id="WP_169097347.1">
    <property type="nucleotide sequence ID" value="NZ_JABBVZ010000011.1"/>
</dbReference>
<dbReference type="PANTHER" id="PTHR43056">
    <property type="entry name" value="PEPTIDASE S9 PROLYL OLIGOPEPTIDASE"/>
    <property type="match status" value="1"/>
</dbReference>
<dbReference type="GO" id="GO:0008239">
    <property type="term" value="F:dipeptidyl-peptidase activity"/>
    <property type="evidence" value="ECO:0007669"/>
    <property type="project" value="InterPro"/>
</dbReference>
<dbReference type="InterPro" id="IPR013736">
    <property type="entry name" value="Xaa-Pro_dipept_C"/>
</dbReference>
<dbReference type="NCBIfam" id="TIGR00976">
    <property type="entry name" value="CocE_NonD"/>
    <property type="match status" value="2"/>
</dbReference>
<dbReference type="Gene3D" id="3.40.50.1820">
    <property type="entry name" value="alpha/beta hydrolase"/>
    <property type="match status" value="1"/>
</dbReference>
<dbReference type="Pfam" id="PF02129">
    <property type="entry name" value="Peptidase_S15"/>
    <property type="match status" value="1"/>
</dbReference>
<dbReference type="AlphaFoldDB" id="A0A7Y0L1S0"/>
<evidence type="ECO:0000259" key="2">
    <source>
        <dbReference type="SMART" id="SM00939"/>
    </source>
</evidence>
<organism evidence="3 4">
    <name type="scientific">Sulfobacillus harzensis</name>
    <dbReference type="NCBI Taxonomy" id="2729629"/>
    <lineage>
        <taxon>Bacteria</taxon>
        <taxon>Bacillati</taxon>
        <taxon>Bacillota</taxon>
        <taxon>Clostridia</taxon>
        <taxon>Eubacteriales</taxon>
        <taxon>Clostridiales Family XVII. Incertae Sedis</taxon>
        <taxon>Sulfobacillus</taxon>
    </lineage>
</organism>
<evidence type="ECO:0000256" key="1">
    <source>
        <dbReference type="ARBA" id="ARBA00022801"/>
    </source>
</evidence>
<dbReference type="SUPFAM" id="SSF49785">
    <property type="entry name" value="Galactose-binding domain-like"/>
    <property type="match status" value="1"/>
</dbReference>
<dbReference type="InterPro" id="IPR005674">
    <property type="entry name" value="CocE/Ser_esterase"/>
</dbReference>
<keyword evidence="4" id="KW-1185">Reference proteome</keyword>
<dbReference type="EMBL" id="JABBVZ010000011">
    <property type="protein sequence ID" value="NMP21711.1"/>
    <property type="molecule type" value="Genomic_DNA"/>
</dbReference>
<dbReference type="Gene3D" id="2.60.120.260">
    <property type="entry name" value="Galactose-binding domain-like"/>
    <property type="match status" value="1"/>
</dbReference>
<dbReference type="Gene3D" id="1.10.3020.10">
    <property type="entry name" value="alpha-amino acid ester hydrolase ( Helical cap domain)"/>
    <property type="match status" value="1"/>
</dbReference>
<protein>
    <submittedName>
        <fullName evidence="3">CocE/NonD family hydrolase</fullName>
    </submittedName>
</protein>
<name>A0A7Y0L1S0_9FIRM</name>